<keyword evidence="2" id="KW-1185">Reference proteome</keyword>
<reference evidence="2" key="1">
    <citation type="submission" date="2016-10" db="EMBL/GenBank/DDBJ databases">
        <authorList>
            <person name="Varghese N."/>
            <person name="Submissions S."/>
        </authorList>
    </citation>
    <scope>NUCLEOTIDE SEQUENCE [LARGE SCALE GENOMIC DNA]</scope>
    <source>
        <strain evidence="2">DSM 45079</strain>
    </source>
</reference>
<dbReference type="RefSeq" id="WP_152691064.1">
    <property type="nucleotide sequence ID" value="NZ_LBMC01000057.1"/>
</dbReference>
<dbReference type="AlphaFoldDB" id="A0A1H2JFU6"/>
<gene>
    <name evidence="1" type="ORF">SAMN04488563_2654</name>
</gene>
<evidence type="ECO:0000313" key="2">
    <source>
        <dbReference type="Proteomes" id="UP000182977"/>
    </source>
</evidence>
<sequence>MKITTVNPSQCGVGFAYAPALRGVSLSSRERMIAPVTAPQTGEVRPQAGTGATTHLVDGVKQDVRVRTWGPPV</sequence>
<dbReference type="OrthoDB" id="5192711at2"/>
<dbReference type="Proteomes" id="UP000182977">
    <property type="component" value="Chromosome I"/>
</dbReference>
<organism evidence="1 2">
    <name type="scientific">Jiangella alkaliphila</name>
    <dbReference type="NCBI Taxonomy" id="419479"/>
    <lineage>
        <taxon>Bacteria</taxon>
        <taxon>Bacillati</taxon>
        <taxon>Actinomycetota</taxon>
        <taxon>Actinomycetes</taxon>
        <taxon>Jiangellales</taxon>
        <taxon>Jiangellaceae</taxon>
        <taxon>Jiangella</taxon>
    </lineage>
</organism>
<proteinExistence type="predicted"/>
<evidence type="ECO:0000313" key="1">
    <source>
        <dbReference type="EMBL" id="SDU55289.1"/>
    </source>
</evidence>
<protein>
    <submittedName>
        <fullName evidence="1">Uncharacterized protein</fullName>
    </submittedName>
</protein>
<name>A0A1H2JFU6_9ACTN</name>
<dbReference type="STRING" id="419479.SAMN04488563_2654"/>
<dbReference type="EMBL" id="LT629791">
    <property type="protein sequence ID" value="SDU55289.1"/>
    <property type="molecule type" value="Genomic_DNA"/>
</dbReference>
<accession>A0A1H2JFU6</accession>